<comment type="catalytic activity">
    <reaction evidence="3">
        <text>D-glyceraldehyde 3-phosphate = dihydroxyacetone phosphate</text>
        <dbReference type="Rhea" id="RHEA:18585"/>
        <dbReference type="ChEBI" id="CHEBI:57642"/>
        <dbReference type="ChEBI" id="CHEBI:59776"/>
        <dbReference type="EC" id="5.3.1.1"/>
    </reaction>
</comment>
<dbReference type="GO" id="GO:0004807">
    <property type="term" value="F:triose-phosphate isomerase activity"/>
    <property type="evidence" value="ECO:0007669"/>
    <property type="project" value="UniProtKB-EC"/>
</dbReference>
<reference evidence="4 5" key="1">
    <citation type="journal article" date="2015" name="Nature">
        <title>rRNA introns, odd ribosomes, and small enigmatic genomes across a large radiation of phyla.</title>
        <authorList>
            <person name="Brown C.T."/>
            <person name="Hug L.A."/>
            <person name="Thomas B.C."/>
            <person name="Sharon I."/>
            <person name="Castelle C.J."/>
            <person name="Singh A."/>
            <person name="Wilkins M.J."/>
            <person name="Williams K.H."/>
            <person name="Banfield J.F."/>
        </authorList>
    </citation>
    <scope>NUCLEOTIDE SEQUENCE [LARGE SCALE GENOMIC DNA]</scope>
</reference>
<accession>A0A0G1FT79</accession>
<dbReference type="GO" id="GO:0005829">
    <property type="term" value="C:cytosol"/>
    <property type="evidence" value="ECO:0007669"/>
    <property type="project" value="TreeGrafter"/>
</dbReference>
<dbReference type="Pfam" id="PF00121">
    <property type="entry name" value="TIM"/>
    <property type="match status" value="1"/>
</dbReference>
<dbReference type="PANTHER" id="PTHR21139:SF42">
    <property type="entry name" value="TRIOSEPHOSPHATE ISOMERASE"/>
    <property type="match status" value="1"/>
</dbReference>
<dbReference type="InterPro" id="IPR020861">
    <property type="entry name" value="Triosephosphate_isomerase_AS"/>
</dbReference>
<comment type="caution">
    <text evidence="4">The sequence shown here is derived from an EMBL/GenBank/DDBJ whole genome shotgun (WGS) entry which is preliminary data.</text>
</comment>
<comment type="subcellular location">
    <subcellularLocation>
        <location evidence="3">Cytoplasm</location>
    </subcellularLocation>
</comment>
<keyword evidence="3" id="KW-0324">Glycolysis</keyword>
<dbReference type="EC" id="5.3.1.1" evidence="3"/>
<evidence type="ECO:0000313" key="4">
    <source>
        <dbReference type="EMBL" id="KKS98226.1"/>
    </source>
</evidence>
<organism evidence="4 5">
    <name type="scientific">Candidatus Gottesmanbacteria bacterium GW2011_GWA2_43_14</name>
    <dbReference type="NCBI Taxonomy" id="1618443"/>
    <lineage>
        <taxon>Bacteria</taxon>
        <taxon>Candidatus Gottesmaniibacteriota</taxon>
    </lineage>
</organism>
<sequence length="226" mass="24738">MVKKDLLIAGNWKCNKTKDQAADFFRVFSDKIKEADKPPNVEAVIFPSLIHLDLANELVKKLSLPIQLGAQNISAFPEGAFTGEVAAGQLKEVAQYVLIGHSERRINQKEDDRLLAEKAARAREAGLKIIYCVSQLSDNLADVADVIAYEPVWAIGTGKAATPEDAEEKARAIKNRQPKVKVLYGGSVSPENIRDFLKMPSVDGVLPGKTSLDPALFYSMLKNAAF</sequence>
<proteinExistence type="inferred from homology"/>
<dbReference type="STRING" id="1618443.UV73_C0003G0168"/>
<keyword evidence="3" id="KW-0312">Gluconeogenesis</keyword>
<evidence type="ECO:0000313" key="5">
    <source>
        <dbReference type="Proteomes" id="UP000034894"/>
    </source>
</evidence>
<dbReference type="InterPro" id="IPR035990">
    <property type="entry name" value="TIM_sf"/>
</dbReference>
<name>A0A0G1FT79_9BACT</name>
<dbReference type="InterPro" id="IPR000652">
    <property type="entry name" value="Triosephosphate_isomerase"/>
</dbReference>
<protein>
    <recommendedName>
        <fullName evidence="3">Triosephosphate isomerase</fullName>
        <ecNumber evidence="3">5.3.1.1</ecNumber>
    </recommendedName>
</protein>
<dbReference type="UniPathway" id="UPA00109">
    <property type="reaction ID" value="UER00189"/>
</dbReference>
<dbReference type="Gene3D" id="3.20.20.70">
    <property type="entry name" value="Aldolase class I"/>
    <property type="match status" value="1"/>
</dbReference>
<dbReference type="InterPro" id="IPR013785">
    <property type="entry name" value="Aldolase_TIM"/>
</dbReference>
<dbReference type="Proteomes" id="UP000034894">
    <property type="component" value="Unassembled WGS sequence"/>
</dbReference>
<dbReference type="EMBL" id="LCFP01000003">
    <property type="protein sequence ID" value="KKS98226.1"/>
    <property type="molecule type" value="Genomic_DNA"/>
</dbReference>
<dbReference type="PATRIC" id="fig|1618443.3.peg.615"/>
<dbReference type="PROSITE" id="PS00171">
    <property type="entry name" value="TIM_1"/>
    <property type="match status" value="1"/>
</dbReference>
<gene>
    <name evidence="4" type="primary">tpiA</name>
    <name evidence="4" type="ORF">UV73_C0003G0168</name>
</gene>
<comment type="pathway">
    <text evidence="3">Carbohydrate degradation; glycolysis; D-glyceraldehyde 3-phosphate from glycerone phosphate: step 1/1.</text>
</comment>
<dbReference type="GO" id="GO:0046166">
    <property type="term" value="P:glyceraldehyde-3-phosphate biosynthetic process"/>
    <property type="evidence" value="ECO:0007669"/>
    <property type="project" value="TreeGrafter"/>
</dbReference>
<keyword evidence="3" id="KW-0963">Cytoplasm</keyword>
<dbReference type="PANTHER" id="PTHR21139">
    <property type="entry name" value="TRIOSEPHOSPHATE ISOMERASE"/>
    <property type="match status" value="1"/>
</dbReference>
<comment type="similarity">
    <text evidence="1 3">Belongs to the triosephosphate isomerase family.</text>
</comment>
<keyword evidence="2 3" id="KW-0413">Isomerase</keyword>
<dbReference type="SUPFAM" id="SSF51351">
    <property type="entry name" value="Triosephosphate isomerase (TIM)"/>
    <property type="match status" value="1"/>
</dbReference>
<dbReference type="CDD" id="cd00311">
    <property type="entry name" value="TIM"/>
    <property type="match status" value="1"/>
</dbReference>
<comment type="subunit">
    <text evidence="3">Homodimer.</text>
</comment>
<dbReference type="GO" id="GO:0006094">
    <property type="term" value="P:gluconeogenesis"/>
    <property type="evidence" value="ECO:0007669"/>
    <property type="project" value="UniProtKB-UniPathway"/>
</dbReference>
<dbReference type="AlphaFoldDB" id="A0A0G1FT79"/>
<dbReference type="UniPathway" id="UPA00138"/>
<comment type="pathway">
    <text evidence="3">Carbohydrate biosynthesis; gluconeogenesis.</text>
</comment>
<dbReference type="GO" id="GO:0006096">
    <property type="term" value="P:glycolytic process"/>
    <property type="evidence" value="ECO:0007669"/>
    <property type="project" value="UniProtKB-UniPathway"/>
</dbReference>
<dbReference type="PROSITE" id="PS51440">
    <property type="entry name" value="TIM_2"/>
    <property type="match status" value="1"/>
</dbReference>
<evidence type="ECO:0000256" key="1">
    <source>
        <dbReference type="ARBA" id="ARBA00007422"/>
    </source>
</evidence>
<evidence type="ECO:0000256" key="3">
    <source>
        <dbReference type="RuleBase" id="RU363013"/>
    </source>
</evidence>
<evidence type="ECO:0000256" key="2">
    <source>
        <dbReference type="ARBA" id="ARBA00023235"/>
    </source>
</evidence>
<dbReference type="GO" id="GO:0019563">
    <property type="term" value="P:glycerol catabolic process"/>
    <property type="evidence" value="ECO:0007669"/>
    <property type="project" value="TreeGrafter"/>
</dbReference>